<dbReference type="SUPFAM" id="SSF54001">
    <property type="entry name" value="Cysteine proteinases"/>
    <property type="match status" value="1"/>
</dbReference>
<sequence>MTPQRILPGSRDRTPADSSLNMSDNRRKSKRRKLHKVCDHGLFTPIEVDWFKSTIPHVKGEREKCRHYVAYSRYGAQWYLANDTLIKPIDSLEVFNKKQSVILQLYERKVCQDVFRRIIRYILTNFNLKEEQRRATLHQIVLHWPVCCCFDDDINQIISEGDDFDTYKKSITWTFALSFKCEKCNRIGCQQMRNFNLTVNCETVMMDVKSHVNIDDNIIENKIIPSKVLVPVHREPNHWILFVVDIVEKAILHLDSAGNDNDDIIQVLMKYIALQHFFFTNKPIQFDEWRYDELGGNQDDQHSCGAHVAIAAREIFTNTKYPPITKDNVKYFRQIIALDLITEAT</sequence>
<proteinExistence type="inferred from homology"/>
<dbReference type="Gene3D" id="3.90.70.10">
    <property type="entry name" value="Cysteine proteinases"/>
    <property type="match status" value="1"/>
</dbReference>
<dbReference type="Pfam" id="PF02902">
    <property type="entry name" value="Peptidase_C48"/>
    <property type="match status" value="1"/>
</dbReference>
<reference evidence="6" key="1">
    <citation type="submission" date="2021-02" db="EMBL/GenBank/DDBJ databases">
        <authorList>
            <person name="Nowell W R."/>
        </authorList>
    </citation>
    <scope>NUCLEOTIDE SEQUENCE</scope>
</reference>
<evidence type="ECO:0000313" key="7">
    <source>
        <dbReference type="EMBL" id="CAF3629829.1"/>
    </source>
</evidence>
<keyword evidence="2" id="KW-0645">Protease</keyword>
<feature type="domain" description="Ubiquitin-like protease family profile" evidence="5">
    <location>
        <begin position="227"/>
        <end position="343"/>
    </location>
</feature>
<comment type="caution">
    <text evidence="6">The sequence shown here is derived from an EMBL/GenBank/DDBJ whole genome shotgun (WGS) entry which is preliminary data.</text>
</comment>
<dbReference type="EMBL" id="CAJOBA010002104">
    <property type="protein sequence ID" value="CAF3629829.1"/>
    <property type="molecule type" value="Genomic_DNA"/>
</dbReference>
<dbReference type="InterPro" id="IPR038765">
    <property type="entry name" value="Papain-like_cys_pep_sf"/>
</dbReference>
<feature type="region of interest" description="Disordered" evidence="4">
    <location>
        <begin position="1"/>
        <end position="32"/>
    </location>
</feature>
<dbReference type="Gene3D" id="3.40.395.10">
    <property type="entry name" value="Adenoviral Proteinase, Chain A"/>
    <property type="match status" value="1"/>
</dbReference>
<evidence type="ECO:0000259" key="5">
    <source>
        <dbReference type="Pfam" id="PF02902"/>
    </source>
</evidence>
<dbReference type="AlphaFoldDB" id="A0A8S2CZU7"/>
<comment type="similarity">
    <text evidence="1">Belongs to the peptidase C48 family.</text>
</comment>
<evidence type="ECO:0000256" key="2">
    <source>
        <dbReference type="ARBA" id="ARBA00022670"/>
    </source>
</evidence>
<evidence type="ECO:0000313" key="6">
    <source>
        <dbReference type="EMBL" id="CAF0844690.1"/>
    </source>
</evidence>
<protein>
    <recommendedName>
        <fullName evidence="5">Ubiquitin-like protease family profile domain-containing protein</fullName>
    </recommendedName>
</protein>
<dbReference type="GO" id="GO:0008234">
    <property type="term" value="F:cysteine-type peptidase activity"/>
    <property type="evidence" value="ECO:0007669"/>
    <property type="project" value="InterPro"/>
</dbReference>
<dbReference type="GO" id="GO:0006508">
    <property type="term" value="P:proteolysis"/>
    <property type="evidence" value="ECO:0007669"/>
    <property type="project" value="UniProtKB-KW"/>
</dbReference>
<dbReference type="InterPro" id="IPR003653">
    <property type="entry name" value="Peptidase_C48_C"/>
</dbReference>
<accession>A0A8S2CZU7</accession>
<dbReference type="Proteomes" id="UP000682733">
    <property type="component" value="Unassembled WGS sequence"/>
</dbReference>
<evidence type="ECO:0000256" key="4">
    <source>
        <dbReference type="SAM" id="MobiDB-lite"/>
    </source>
</evidence>
<evidence type="ECO:0000256" key="1">
    <source>
        <dbReference type="ARBA" id="ARBA00005234"/>
    </source>
</evidence>
<gene>
    <name evidence="6" type="ORF">OVA965_LOCUS6828</name>
    <name evidence="7" type="ORF">TMI583_LOCUS6824</name>
</gene>
<organism evidence="6 8">
    <name type="scientific">Didymodactylos carnosus</name>
    <dbReference type="NCBI Taxonomy" id="1234261"/>
    <lineage>
        <taxon>Eukaryota</taxon>
        <taxon>Metazoa</taxon>
        <taxon>Spiralia</taxon>
        <taxon>Gnathifera</taxon>
        <taxon>Rotifera</taxon>
        <taxon>Eurotatoria</taxon>
        <taxon>Bdelloidea</taxon>
        <taxon>Philodinida</taxon>
        <taxon>Philodinidae</taxon>
        <taxon>Didymodactylos</taxon>
    </lineage>
</organism>
<evidence type="ECO:0000256" key="3">
    <source>
        <dbReference type="ARBA" id="ARBA00022801"/>
    </source>
</evidence>
<name>A0A8S2CZU7_9BILA</name>
<dbReference type="Proteomes" id="UP000677228">
    <property type="component" value="Unassembled WGS sequence"/>
</dbReference>
<dbReference type="EMBL" id="CAJNOK010002104">
    <property type="protein sequence ID" value="CAF0844690.1"/>
    <property type="molecule type" value="Genomic_DNA"/>
</dbReference>
<keyword evidence="3" id="KW-0378">Hydrolase</keyword>
<evidence type="ECO:0000313" key="8">
    <source>
        <dbReference type="Proteomes" id="UP000677228"/>
    </source>
</evidence>